<proteinExistence type="predicted"/>
<reference evidence="2 3" key="1">
    <citation type="submission" date="2016-08" db="EMBL/GenBank/DDBJ databases">
        <title>Draft genome sequence of Candidatus Piscirickettsia litoralis, from seawater.</title>
        <authorList>
            <person name="Wan X."/>
            <person name="Lee A.J."/>
            <person name="Hou S."/>
            <person name="Donachie S.P."/>
        </authorList>
    </citation>
    <scope>NUCLEOTIDE SEQUENCE [LARGE SCALE GENOMIC DNA]</scope>
    <source>
        <strain evidence="2 3">Y2</strain>
    </source>
</reference>
<dbReference type="PANTHER" id="PTHR13939">
    <property type="entry name" value="NICOTINAMIDE-NUCLEOTIDE AMIDOHYDROLASE PNCC"/>
    <property type="match status" value="1"/>
</dbReference>
<name>A0ABX3A4D8_9GAMM</name>
<dbReference type="RefSeq" id="WP_069312092.1">
    <property type="nucleotide sequence ID" value="NZ_MDTU01000001.1"/>
</dbReference>
<dbReference type="PANTHER" id="PTHR13939:SF0">
    <property type="entry name" value="NMN AMIDOHYDROLASE-LIKE PROTEIN YFAY"/>
    <property type="match status" value="1"/>
</dbReference>
<keyword evidence="3" id="KW-1185">Reference proteome</keyword>
<protein>
    <submittedName>
        <fullName evidence="2">Molybdopterin-binding protein</fullName>
    </submittedName>
</protein>
<organism evidence="2 3">
    <name type="scientific">Piscirickettsia litoralis</name>
    <dbReference type="NCBI Taxonomy" id="1891921"/>
    <lineage>
        <taxon>Bacteria</taxon>
        <taxon>Pseudomonadati</taxon>
        <taxon>Pseudomonadota</taxon>
        <taxon>Gammaproteobacteria</taxon>
        <taxon>Thiotrichales</taxon>
        <taxon>Piscirickettsiaceae</taxon>
        <taxon>Piscirickettsia</taxon>
    </lineage>
</organism>
<dbReference type="EMBL" id="MDTU01000001">
    <property type="protein sequence ID" value="ODN42295.1"/>
    <property type="molecule type" value="Genomic_DNA"/>
</dbReference>
<dbReference type="CDD" id="cd00885">
    <property type="entry name" value="cinA"/>
    <property type="match status" value="1"/>
</dbReference>
<dbReference type="InterPro" id="IPR050101">
    <property type="entry name" value="CinA"/>
</dbReference>
<evidence type="ECO:0000313" key="2">
    <source>
        <dbReference type="EMBL" id="ODN42295.1"/>
    </source>
</evidence>
<feature type="domain" description="MoaB/Mog" evidence="1">
    <location>
        <begin position="5"/>
        <end position="171"/>
    </location>
</feature>
<dbReference type="Gene3D" id="3.40.980.10">
    <property type="entry name" value="MoaB/Mog-like domain"/>
    <property type="match status" value="1"/>
</dbReference>
<dbReference type="Pfam" id="PF00994">
    <property type="entry name" value="MoCF_biosynth"/>
    <property type="match status" value="1"/>
</dbReference>
<accession>A0ABX3A4D8</accession>
<comment type="caution">
    <text evidence="2">The sequence shown here is derived from an EMBL/GenBank/DDBJ whole genome shotgun (WGS) entry which is preliminary data.</text>
</comment>
<dbReference type="InterPro" id="IPR036425">
    <property type="entry name" value="MoaB/Mog-like_dom_sf"/>
</dbReference>
<gene>
    <name evidence="2" type="ORF">BGC07_04295</name>
</gene>
<dbReference type="Proteomes" id="UP000094329">
    <property type="component" value="Unassembled WGS sequence"/>
</dbReference>
<evidence type="ECO:0000313" key="3">
    <source>
        <dbReference type="Proteomes" id="UP000094329"/>
    </source>
</evidence>
<evidence type="ECO:0000259" key="1">
    <source>
        <dbReference type="SMART" id="SM00852"/>
    </source>
</evidence>
<dbReference type="SUPFAM" id="SSF53218">
    <property type="entry name" value="Molybdenum cofactor biosynthesis proteins"/>
    <property type="match status" value="1"/>
</dbReference>
<sequence>MRKVAILATGDEIINGDLLNTNGQNIAKQLFEQGITPGQQMTATDNRQEIHDALITLAKNHQAIITIGGLGPTSDDLTRFAISDFCQQELVFNDKSWQRIVELGKKFNIKMHESNKQQAYFPMGAEIITNPHGSADACIIKHGDLSIIMLPGPPRECLPIFDQFVLPYLLKLNLAEPSQLYRWHLLGVSEAQIAAEVTEIVSPFGYNPGFRAHFPYTEVKLLCKNPTELNENCQQQLETLFKPYIVSRSEQSGKELLINYLINQQVSLNINDQASLGYFQSQLLTKETHQLITKAQGIDIKLAGLNEFWCDEQFGRTNITVTIENQEYQQSIPLRDQATLNAFVEYSSWLILKHLIIDG</sequence>
<dbReference type="InterPro" id="IPR001453">
    <property type="entry name" value="MoaB/Mog_dom"/>
</dbReference>
<dbReference type="SMART" id="SM00852">
    <property type="entry name" value="MoCF_biosynth"/>
    <property type="match status" value="1"/>
</dbReference>